<dbReference type="PANTHER" id="PTHR31945">
    <property type="entry name" value="TRANSCRIPTION FACTOR SCREAM2-RELATED"/>
    <property type="match status" value="1"/>
</dbReference>
<evidence type="ECO:0000256" key="2">
    <source>
        <dbReference type="ARBA" id="ARBA00023015"/>
    </source>
</evidence>
<dbReference type="SMART" id="SM00353">
    <property type="entry name" value="HLH"/>
    <property type="match status" value="1"/>
</dbReference>
<dbReference type="CDD" id="cd04873">
    <property type="entry name" value="ACT_UUR-ACR-like"/>
    <property type="match status" value="1"/>
</dbReference>
<accession>A0A9Q1M5U3</accession>
<dbReference type="PANTHER" id="PTHR31945:SF158">
    <property type="entry name" value="TRANSCRIPTION FACTOR BHLH93-LIKE"/>
    <property type="match status" value="1"/>
</dbReference>
<evidence type="ECO:0000256" key="4">
    <source>
        <dbReference type="ARBA" id="ARBA00023242"/>
    </source>
</evidence>
<keyword evidence="3" id="KW-0804">Transcription</keyword>
<dbReference type="GO" id="GO:0046983">
    <property type="term" value="F:protein dimerization activity"/>
    <property type="evidence" value="ECO:0007669"/>
    <property type="project" value="InterPro"/>
</dbReference>
<evidence type="ECO:0000313" key="7">
    <source>
        <dbReference type="Proteomes" id="UP001152561"/>
    </source>
</evidence>
<dbReference type="EMBL" id="JAJAGQ010000011">
    <property type="protein sequence ID" value="KAJ8550055.1"/>
    <property type="molecule type" value="Genomic_DNA"/>
</dbReference>
<dbReference type="GO" id="GO:0005634">
    <property type="term" value="C:nucleus"/>
    <property type="evidence" value="ECO:0007669"/>
    <property type="project" value="UniProtKB-SubCell"/>
</dbReference>
<dbReference type="Pfam" id="PF00010">
    <property type="entry name" value="HLH"/>
    <property type="match status" value="1"/>
</dbReference>
<reference evidence="7" key="1">
    <citation type="journal article" date="2023" name="Proc. Natl. Acad. Sci. U.S.A.">
        <title>Genomic and structural basis for evolution of tropane alkaloid biosynthesis.</title>
        <authorList>
            <person name="Wanga Y.-J."/>
            <person name="Taina T."/>
            <person name="Yua J.-Y."/>
            <person name="Lia J."/>
            <person name="Xua B."/>
            <person name="Chenc J."/>
            <person name="D'Auriad J.C."/>
            <person name="Huanga J.-P."/>
            <person name="Huanga S.-X."/>
        </authorList>
    </citation>
    <scope>NUCLEOTIDE SEQUENCE [LARGE SCALE GENOMIC DNA]</scope>
    <source>
        <strain evidence="7">cv. KIB-2019</strain>
    </source>
</reference>
<comment type="caution">
    <text evidence="6">The sequence shown here is derived from an EMBL/GenBank/DDBJ whole genome shotgun (WGS) entry which is preliminary data.</text>
</comment>
<dbReference type="AlphaFoldDB" id="A0A9Q1M5U3"/>
<name>A0A9Q1M5U3_9SOLA</name>
<gene>
    <name evidence="6" type="ORF">K7X08_033762</name>
</gene>
<dbReference type="InterPro" id="IPR054502">
    <property type="entry name" value="bHLH-TF_ACT-like_plant"/>
</dbReference>
<dbReference type="SUPFAM" id="SSF47459">
    <property type="entry name" value="HLH, helix-loop-helix DNA-binding domain"/>
    <property type="match status" value="1"/>
</dbReference>
<dbReference type="GO" id="GO:0043565">
    <property type="term" value="F:sequence-specific DNA binding"/>
    <property type="evidence" value="ECO:0007669"/>
    <property type="project" value="TreeGrafter"/>
</dbReference>
<feature type="domain" description="BHLH" evidence="5">
    <location>
        <begin position="156"/>
        <end position="205"/>
    </location>
</feature>
<dbReference type="Proteomes" id="UP001152561">
    <property type="component" value="Unassembled WGS sequence"/>
</dbReference>
<evidence type="ECO:0000256" key="1">
    <source>
        <dbReference type="ARBA" id="ARBA00004123"/>
    </source>
</evidence>
<dbReference type="GO" id="GO:0003700">
    <property type="term" value="F:DNA-binding transcription factor activity"/>
    <property type="evidence" value="ECO:0007669"/>
    <property type="project" value="TreeGrafter"/>
</dbReference>
<dbReference type="InterPro" id="IPR051358">
    <property type="entry name" value="TF_AMS/ICE1/BHLH6-like"/>
</dbReference>
<keyword evidence="7" id="KW-1185">Reference proteome</keyword>
<dbReference type="InterPro" id="IPR011598">
    <property type="entry name" value="bHLH_dom"/>
</dbReference>
<keyword evidence="4" id="KW-0539">Nucleus</keyword>
<comment type="subcellular location">
    <subcellularLocation>
        <location evidence="1">Nucleus</location>
    </subcellularLocation>
</comment>
<evidence type="ECO:0000259" key="5">
    <source>
        <dbReference type="PROSITE" id="PS50888"/>
    </source>
</evidence>
<dbReference type="OrthoDB" id="752464at2759"/>
<organism evidence="6 7">
    <name type="scientific">Anisodus acutangulus</name>
    <dbReference type="NCBI Taxonomy" id="402998"/>
    <lineage>
        <taxon>Eukaryota</taxon>
        <taxon>Viridiplantae</taxon>
        <taxon>Streptophyta</taxon>
        <taxon>Embryophyta</taxon>
        <taxon>Tracheophyta</taxon>
        <taxon>Spermatophyta</taxon>
        <taxon>Magnoliopsida</taxon>
        <taxon>eudicotyledons</taxon>
        <taxon>Gunneridae</taxon>
        <taxon>Pentapetalae</taxon>
        <taxon>asterids</taxon>
        <taxon>lamiids</taxon>
        <taxon>Solanales</taxon>
        <taxon>Solanaceae</taxon>
        <taxon>Solanoideae</taxon>
        <taxon>Hyoscyameae</taxon>
        <taxon>Anisodus</taxon>
    </lineage>
</organism>
<dbReference type="PROSITE" id="PS50888">
    <property type="entry name" value="BHLH"/>
    <property type="match status" value="1"/>
</dbReference>
<proteinExistence type="predicted"/>
<evidence type="ECO:0000313" key="6">
    <source>
        <dbReference type="EMBL" id="KAJ8550055.1"/>
    </source>
</evidence>
<keyword evidence="2" id="KW-0805">Transcription regulation</keyword>
<sequence>MELTQQDLLEELLAPRNTFPSGVNEFFSNGWTFESPFYQNPEFIALNSSLLGLISPPTNNFQCPDFTSQESYQFLDSSFTGPDKINETVLPVLEIQDEYNQEELGGIIPSDIHCLQENLNSFDTNSDVKVEEENSRIMGVCSNVGEKKSKVKKLEGQPSKNLMAERRRRKRLNDRLSMLRSIVPKISKMDRTSILGDAIDYIKELLEKIHTLREDDNEKDEIKDIKFVGNFKELKPNEALVKKPPKFDVERRNVDTRIEICCAGKPGLLLSTVSTLEAVGLDVQQCVISCFSDFSLQASCSEAREHRTILSSEDVKQTLFKTAGYGGRCL</sequence>
<evidence type="ECO:0000256" key="3">
    <source>
        <dbReference type="ARBA" id="ARBA00023163"/>
    </source>
</evidence>
<protein>
    <recommendedName>
        <fullName evidence="5">BHLH domain-containing protein</fullName>
    </recommendedName>
</protein>
<dbReference type="Gene3D" id="4.10.280.10">
    <property type="entry name" value="Helix-loop-helix DNA-binding domain"/>
    <property type="match status" value="1"/>
</dbReference>
<dbReference type="InterPro" id="IPR036638">
    <property type="entry name" value="HLH_DNA-bd_sf"/>
</dbReference>
<dbReference type="Pfam" id="PF22754">
    <property type="entry name" value="bHLH-TF_ACT-like_plant"/>
    <property type="match status" value="1"/>
</dbReference>